<dbReference type="GO" id="GO:0004518">
    <property type="term" value="F:nuclease activity"/>
    <property type="evidence" value="ECO:0007669"/>
    <property type="project" value="UniProtKB-KW"/>
</dbReference>
<keyword evidence="1 5" id="KW-0963">Cytoplasm</keyword>
<dbReference type="EMBL" id="CP035467">
    <property type="protein sequence ID" value="QCW84441.1"/>
    <property type="molecule type" value="Genomic_DNA"/>
</dbReference>
<dbReference type="InterPro" id="IPR037027">
    <property type="entry name" value="YqgF/RNaseH-like_dom_sf"/>
</dbReference>
<reference evidence="8" key="1">
    <citation type="journal article" date="2019" name="J. Bacteriol.">
        <title>A Mutagenic Screen Identifies a TonB-Dependent Receptor Required for the Lanthanide Metal Switch in the Type I Methanotroph 'Methylotuvimicrobium buryatense' 5GB1C.</title>
        <authorList>
            <person name="Groom J.D."/>
            <person name="Ford S.M."/>
            <person name="Pesesky M.W."/>
            <person name="Lidstrom M.E."/>
        </authorList>
    </citation>
    <scope>NUCLEOTIDE SEQUENCE [LARGE SCALE GENOMIC DNA]</scope>
    <source>
        <strain evidence="8">5GB1C</strain>
    </source>
</reference>
<dbReference type="NCBIfam" id="TIGR00250">
    <property type="entry name" value="RNAse_H_YqgF"/>
    <property type="match status" value="1"/>
</dbReference>
<dbReference type="PANTHER" id="PTHR33317">
    <property type="entry name" value="POLYNUCLEOTIDYL TRANSFERASE, RIBONUCLEASE H-LIKE SUPERFAMILY PROTEIN"/>
    <property type="match status" value="1"/>
</dbReference>
<gene>
    <name evidence="7" type="primary">ruvX</name>
    <name evidence="7" type="ORF">EQU24_21040</name>
</gene>
<keyword evidence="3 5" id="KW-0540">Nuclease</keyword>
<comment type="similarity">
    <text evidence="5">Belongs to the YqgF HJR family.</text>
</comment>
<keyword evidence="2 5" id="KW-0690">Ribosome biogenesis</keyword>
<evidence type="ECO:0000256" key="5">
    <source>
        <dbReference type="HAMAP-Rule" id="MF_00651"/>
    </source>
</evidence>
<dbReference type="GO" id="GO:0016788">
    <property type="term" value="F:hydrolase activity, acting on ester bonds"/>
    <property type="evidence" value="ECO:0007669"/>
    <property type="project" value="UniProtKB-UniRule"/>
</dbReference>
<dbReference type="GO" id="GO:0000967">
    <property type="term" value="P:rRNA 5'-end processing"/>
    <property type="evidence" value="ECO:0007669"/>
    <property type="project" value="UniProtKB-UniRule"/>
</dbReference>
<dbReference type="AlphaFoldDB" id="A0A4P9UVH3"/>
<comment type="function">
    <text evidence="5">Could be a nuclease involved in processing of the 5'-end of pre-16S rRNA.</text>
</comment>
<dbReference type="EC" id="3.1.-.-" evidence="5"/>
<evidence type="ECO:0000256" key="4">
    <source>
        <dbReference type="ARBA" id="ARBA00022801"/>
    </source>
</evidence>
<dbReference type="KEGG" id="mbur:EQU24_21040"/>
<keyword evidence="4 5" id="KW-0378">Hydrolase</keyword>
<accession>A0A4P9UVH3</accession>
<protein>
    <recommendedName>
        <fullName evidence="5">Putative pre-16S rRNA nuclease</fullName>
        <ecNumber evidence="5">3.1.-.-</ecNumber>
    </recommendedName>
</protein>
<keyword evidence="8" id="KW-1185">Reference proteome</keyword>
<dbReference type="PANTHER" id="PTHR33317:SF4">
    <property type="entry name" value="POLYNUCLEOTIDYL TRANSFERASE, RIBONUCLEASE H-LIKE SUPERFAMILY PROTEIN"/>
    <property type="match status" value="1"/>
</dbReference>
<name>A0A4P9UVH3_METBY</name>
<dbReference type="SUPFAM" id="SSF53098">
    <property type="entry name" value="Ribonuclease H-like"/>
    <property type="match status" value="1"/>
</dbReference>
<dbReference type="Pfam" id="PF03652">
    <property type="entry name" value="RuvX"/>
    <property type="match status" value="1"/>
</dbReference>
<dbReference type="Gene3D" id="3.30.420.140">
    <property type="entry name" value="YqgF/RNase H-like domain"/>
    <property type="match status" value="1"/>
</dbReference>
<organism evidence="7 8">
    <name type="scientific">Methylotuvimicrobium buryatense</name>
    <name type="common">Methylomicrobium buryatense</name>
    <dbReference type="NCBI Taxonomy" id="95641"/>
    <lineage>
        <taxon>Bacteria</taxon>
        <taxon>Pseudomonadati</taxon>
        <taxon>Pseudomonadota</taxon>
        <taxon>Gammaproteobacteria</taxon>
        <taxon>Methylococcales</taxon>
        <taxon>Methylococcaceae</taxon>
        <taxon>Methylotuvimicrobium</taxon>
    </lineage>
</organism>
<proteinExistence type="inferred from homology"/>
<evidence type="ECO:0000313" key="8">
    <source>
        <dbReference type="Proteomes" id="UP000305881"/>
    </source>
</evidence>
<evidence type="ECO:0000259" key="6">
    <source>
        <dbReference type="SMART" id="SM00732"/>
    </source>
</evidence>
<evidence type="ECO:0000256" key="2">
    <source>
        <dbReference type="ARBA" id="ARBA00022517"/>
    </source>
</evidence>
<evidence type="ECO:0000256" key="3">
    <source>
        <dbReference type="ARBA" id="ARBA00022722"/>
    </source>
</evidence>
<dbReference type="InterPro" id="IPR012337">
    <property type="entry name" value="RNaseH-like_sf"/>
</dbReference>
<dbReference type="STRING" id="675511.GCA_000341735_03220"/>
<dbReference type="HAMAP" id="MF_00651">
    <property type="entry name" value="Nuclease_YqgF"/>
    <property type="match status" value="1"/>
</dbReference>
<feature type="domain" description="YqgF/RNase H-like" evidence="6">
    <location>
        <begin position="13"/>
        <end position="113"/>
    </location>
</feature>
<evidence type="ECO:0000256" key="1">
    <source>
        <dbReference type="ARBA" id="ARBA00022490"/>
    </source>
</evidence>
<dbReference type="InterPro" id="IPR006641">
    <property type="entry name" value="YqgF/RNaseH-like_dom"/>
</dbReference>
<dbReference type="Proteomes" id="UP000305881">
    <property type="component" value="Chromosome"/>
</dbReference>
<evidence type="ECO:0000313" key="7">
    <source>
        <dbReference type="EMBL" id="QCW84441.1"/>
    </source>
</evidence>
<dbReference type="RefSeq" id="WP_017841667.1">
    <property type="nucleotide sequence ID" value="NZ_CP035467.1"/>
</dbReference>
<dbReference type="CDD" id="cd16964">
    <property type="entry name" value="YqgF"/>
    <property type="match status" value="1"/>
</dbReference>
<dbReference type="GO" id="GO:0005829">
    <property type="term" value="C:cytosol"/>
    <property type="evidence" value="ECO:0007669"/>
    <property type="project" value="TreeGrafter"/>
</dbReference>
<sequence>MAKQDPLAPRNHDTYLGFDFGNKKIGVAVGQTTTGTANALSTLRSVNQAPDWTAIGRLIQEWQPAGLVVGISRQNDGQDNPITPRMLKFCRQLEGRFQLPVFQQDETLTTFEAKQMLYDDVRVSAGKLWEVQDRLAAQLILQTWLNTQ</sequence>
<dbReference type="InterPro" id="IPR005227">
    <property type="entry name" value="YqgF"/>
</dbReference>
<dbReference type="OrthoDB" id="9796140at2"/>
<comment type="subcellular location">
    <subcellularLocation>
        <location evidence="5">Cytoplasm</location>
    </subcellularLocation>
</comment>
<dbReference type="SMART" id="SM00732">
    <property type="entry name" value="YqgFc"/>
    <property type="match status" value="1"/>
</dbReference>